<dbReference type="AlphaFoldDB" id="A0A7Y8BRM1"/>
<dbReference type="Proteomes" id="UP000522864">
    <property type="component" value="Unassembled WGS sequence"/>
</dbReference>
<proteinExistence type="predicted"/>
<sequence length="454" mass="49767">MNASRIEASIRDNSRNLEAQLRQLQLELSAAHDQELRLQQGLGNAFPHIANYQLSGGAPLSVEVQRLLDQREQAEAALRQELAQVEEGIAGQLQVISGLAEALETQVADLDQQVEQDLRAQQQAALISEADEQSYKELRDECRLKLQAFQADPLYVYLRDRGFGTEGYVGRFVWRGLDRWVARLCNFTQNSAAERTLLAMQRANEAVGKERQANRAAQEAERARLHQRALSASDLPVLQERQRQAQQALEAGKAQANALHQRLAPYVSKRDEGFAKASELLSRQLAEMNDLTLEQLAGQTQGAQDDELVRRVRDLRAELEVLRLRVPSLERQCRDAEASYELAKQLERTLQSGGLISSRYDYQNVDLDGLLVGFMRGALSLSQVVSEVDNNREFIRVAPSPSSSARSSSSRSRGSHSSSGSFFGGGSSGGSSSASSSGSSSSGSGGGFSTSDSL</sequence>
<gene>
    <name evidence="3" type="ORF">HX830_10415</name>
</gene>
<feature type="coiled-coil region" evidence="1">
    <location>
        <begin position="64"/>
        <end position="120"/>
    </location>
</feature>
<feature type="compositionally biased region" description="Low complexity" evidence="2">
    <location>
        <begin position="430"/>
        <end position="442"/>
    </location>
</feature>
<evidence type="ECO:0000256" key="2">
    <source>
        <dbReference type="SAM" id="MobiDB-lite"/>
    </source>
</evidence>
<protein>
    <submittedName>
        <fullName evidence="3">Uncharacterized protein</fullName>
    </submittedName>
</protein>
<feature type="coiled-coil region" evidence="1">
    <location>
        <begin position="7"/>
        <end position="34"/>
    </location>
</feature>
<evidence type="ECO:0000313" key="4">
    <source>
        <dbReference type="Proteomes" id="UP000522864"/>
    </source>
</evidence>
<name>A0A7Y8BRM1_9PSED</name>
<reference evidence="3 4" key="1">
    <citation type="submission" date="2020-04" db="EMBL/GenBank/DDBJ databases">
        <title>Molecular characterization of pseudomonads from Agaricus bisporus reveal novel blotch 2 pathogens in Western Europe.</title>
        <authorList>
            <person name="Taparia T."/>
            <person name="Krijger M."/>
            <person name="Haynes E."/>
            <person name="Elpinstone J.G."/>
            <person name="Noble R."/>
            <person name="Van Der Wolf J."/>
        </authorList>
    </citation>
    <scope>NUCLEOTIDE SEQUENCE [LARGE SCALE GENOMIC DNA]</scope>
    <source>
        <strain evidence="3 4">G9001</strain>
    </source>
</reference>
<accession>A0A7Y8BRM1</accession>
<organism evidence="3 4">
    <name type="scientific">Pseudomonas gingeri</name>
    <dbReference type="NCBI Taxonomy" id="117681"/>
    <lineage>
        <taxon>Bacteria</taxon>
        <taxon>Pseudomonadati</taxon>
        <taxon>Pseudomonadota</taxon>
        <taxon>Gammaproteobacteria</taxon>
        <taxon>Pseudomonadales</taxon>
        <taxon>Pseudomonadaceae</taxon>
        <taxon>Pseudomonas</taxon>
    </lineage>
</organism>
<feature type="compositionally biased region" description="Low complexity" evidence="2">
    <location>
        <begin position="402"/>
        <end position="421"/>
    </location>
</feature>
<evidence type="ECO:0000313" key="3">
    <source>
        <dbReference type="EMBL" id="NWB85294.1"/>
    </source>
</evidence>
<feature type="region of interest" description="Disordered" evidence="2">
    <location>
        <begin position="398"/>
        <end position="454"/>
    </location>
</feature>
<dbReference type="RefSeq" id="WP_177100039.1">
    <property type="nucleotide sequence ID" value="NZ_JACAQA010000005.1"/>
</dbReference>
<evidence type="ECO:0000256" key="1">
    <source>
        <dbReference type="SAM" id="Coils"/>
    </source>
</evidence>
<feature type="coiled-coil region" evidence="1">
    <location>
        <begin position="305"/>
        <end position="339"/>
    </location>
</feature>
<dbReference type="EMBL" id="JACAQA010000005">
    <property type="protein sequence ID" value="NWB85294.1"/>
    <property type="molecule type" value="Genomic_DNA"/>
</dbReference>
<keyword evidence="1" id="KW-0175">Coiled coil</keyword>
<comment type="caution">
    <text evidence="3">The sequence shown here is derived from an EMBL/GenBank/DDBJ whole genome shotgun (WGS) entry which is preliminary data.</text>
</comment>